<protein>
    <submittedName>
        <fullName evidence="6">UDP-glucuronosyltransferase 3A1-like</fullName>
    </submittedName>
</protein>
<dbReference type="InterPro" id="IPR018289">
    <property type="entry name" value="MULE_transposase_dom"/>
</dbReference>
<dbReference type="InterPro" id="IPR002213">
    <property type="entry name" value="UDP_glucos_trans"/>
</dbReference>
<name>A0A6P7F682_DIAVI</name>
<evidence type="ECO:0000256" key="1">
    <source>
        <dbReference type="ARBA" id="ARBA00009995"/>
    </source>
</evidence>
<accession>A0A6P7F682</accession>
<dbReference type="InParanoid" id="A0A6P7F682"/>
<evidence type="ECO:0000256" key="4">
    <source>
        <dbReference type="SAM" id="Phobius"/>
    </source>
</evidence>
<feature type="transmembrane region" description="Helical" evidence="4">
    <location>
        <begin position="32"/>
        <end position="53"/>
    </location>
</feature>
<dbReference type="FunFam" id="3.40.50.2000:FF:000050">
    <property type="entry name" value="UDP-glucuronosyltransferase"/>
    <property type="match status" value="1"/>
</dbReference>
<gene>
    <name evidence="6" type="primary">LOC114325170</name>
</gene>
<keyword evidence="4" id="KW-0472">Membrane</keyword>
<dbReference type="GO" id="GO:0008194">
    <property type="term" value="F:UDP-glycosyltransferase activity"/>
    <property type="evidence" value="ECO:0007669"/>
    <property type="project" value="InterPro"/>
</dbReference>
<dbReference type="Gene3D" id="3.40.50.2000">
    <property type="entry name" value="Glycogen Phosphorylase B"/>
    <property type="match status" value="1"/>
</dbReference>
<keyword evidence="3" id="KW-0808">Transferase</keyword>
<dbReference type="InterPro" id="IPR050271">
    <property type="entry name" value="UDP-glycosyltransferase"/>
</dbReference>
<dbReference type="PANTHER" id="PTHR48043">
    <property type="entry name" value="EG:EG0003.4 PROTEIN-RELATED"/>
    <property type="match status" value="1"/>
</dbReference>
<keyword evidence="4" id="KW-1133">Transmembrane helix</keyword>
<evidence type="ECO:0000256" key="2">
    <source>
        <dbReference type="ARBA" id="ARBA00022676"/>
    </source>
</evidence>
<sequence length="660" mass="75290">MSDGRSVRKTVTFSIPHMSHQMVLGLLERTMFLLFLLLDSFSFIQCVKILGIFPTPSYSHQIVFQPIWKELSLRGHNVTVVTPHPLNDSSLTNLTEIDVSFVYDIVPKYGWPKEYLKLPSTLHKLDYFLNAGNDFTMEIFEYGPVQRIIDQRDAFDLLIVQLSHNMNLLLYGLAFNLHIPILVNECLNNTSQASQARLSNSCALRKTIRRKRNEIQAAPPNPVNLEELRIPEHYRIYEVSDGVKENFLLADNGKGSNRILIFRRDSWLQHLQTSPIWFADGTFSIAPPLFSQVFTVKATKNNGVHPIFYALLPNKSRATYSRMFDLIKNLKPNLSPTAIHCDFEQAAFAAMEDCFPGVNINGCFFHLAQNMKKHVAQLGHLTEYNNDAQFALNFKMVTSLAFVPVRHLDQAIDVLENALPVDIQEYLDSALQGVVYFSLGSNVKSANLTEQIRKEIVAALGELPYNVLWKWETDYLPDKPDNVMTKKWCPQQDILAHPNIKVFVMQGGLQSIEEAITLEVPFVGIPLITDQHANVKRIVELGLGVKVDYKTLTKDILQNAIMEVAQNPTYKEEVRKAKSILLDEPMKGVEKAVWWIEYVIRHKGAKHLRSPAADMSFCEYFMVDVVLFLLTCITVVLYSAYKLLTVLRSMLRSLKKIKKQ</sequence>
<evidence type="ECO:0000259" key="5">
    <source>
        <dbReference type="Pfam" id="PF10551"/>
    </source>
</evidence>
<dbReference type="SUPFAM" id="SSF53756">
    <property type="entry name" value="UDP-Glycosyltransferase/glycogen phosphorylase"/>
    <property type="match status" value="1"/>
</dbReference>
<dbReference type="CDD" id="cd03784">
    <property type="entry name" value="GT1_Gtf-like"/>
    <property type="match status" value="1"/>
</dbReference>
<dbReference type="PANTHER" id="PTHR48043:SF159">
    <property type="entry name" value="EG:EG0003.4 PROTEIN-RELATED"/>
    <property type="match status" value="1"/>
</dbReference>
<proteinExistence type="inferred from homology"/>
<organism evidence="6">
    <name type="scientific">Diabrotica virgifera virgifera</name>
    <name type="common">western corn rootworm</name>
    <dbReference type="NCBI Taxonomy" id="50390"/>
    <lineage>
        <taxon>Eukaryota</taxon>
        <taxon>Metazoa</taxon>
        <taxon>Ecdysozoa</taxon>
        <taxon>Arthropoda</taxon>
        <taxon>Hexapoda</taxon>
        <taxon>Insecta</taxon>
        <taxon>Pterygota</taxon>
        <taxon>Neoptera</taxon>
        <taxon>Endopterygota</taxon>
        <taxon>Coleoptera</taxon>
        <taxon>Polyphaga</taxon>
        <taxon>Cucujiformia</taxon>
        <taxon>Chrysomeloidea</taxon>
        <taxon>Chrysomelidae</taxon>
        <taxon>Galerucinae</taxon>
        <taxon>Diabroticina</taxon>
        <taxon>Diabroticites</taxon>
        <taxon>Diabrotica</taxon>
    </lineage>
</organism>
<dbReference type="Pfam" id="PF00201">
    <property type="entry name" value="UDPGT"/>
    <property type="match status" value="1"/>
</dbReference>
<keyword evidence="4" id="KW-0812">Transmembrane</keyword>
<dbReference type="AlphaFoldDB" id="A0A6P7F682"/>
<feature type="transmembrane region" description="Helical" evidence="4">
    <location>
        <begin position="620"/>
        <end position="641"/>
    </location>
</feature>
<evidence type="ECO:0000313" key="6">
    <source>
        <dbReference type="RefSeq" id="XP_028128950.1"/>
    </source>
</evidence>
<dbReference type="OrthoDB" id="5835829at2759"/>
<feature type="domain" description="MULE transposase" evidence="5">
    <location>
        <begin position="277"/>
        <end position="370"/>
    </location>
</feature>
<comment type="similarity">
    <text evidence="1">Belongs to the UDP-glycosyltransferase family.</text>
</comment>
<keyword evidence="2" id="KW-0328">Glycosyltransferase</keyword>
<reference evidence="6" key="1">
    <citation type="submission" date="2025-08" db="UniProtKB">
        <authorList>
            <consortium name="RefSeq"/>
        </authorList>
    </citation>
    <scope>IDENTIFICATION</scope>
    <source>
        <tissue evidence="6">Whole insect</tissue>
    </source>
</reference>
<dbReference type="Pfam" id="PF10551">
    <property type="entry name" value="MULE"/>
    <property type="match status" value="1"/>
</dbReference>
<dbReference type="RefSeq" id="XP_028128950.1">
    <property type="nucleotide sequence ID" value="XM_028273149.1"/>
</dbReference>
<evidence type="ECO:0000256" key="3">
    <source>
        <dbReference type="ARBA" id="ARBA00022679"/>
    </source>
</evidence>